<keyword evidence="6" id="KW-0472">Membrane</keyword>
<evidence type="ECO:0000256" key="4">
    <source>
        <dbReference type="ARBA" id="ARBA00022840"/>
    </source>
</evidence>
<dbReference type="Gene3D" id="1.20.1560.10">
    <property type="entry name" value="ABC transporter type 1, transmembrane domain"/>
    <property type="match status" value="1"/>
</dbReference>
<evidence type="ECO:0000313" key="7">
    <source>
        <dbReference type="EMBL" id="BCJ96608.1"/>
    </source>
</evidence>
<evidence type="ECO:0000256" key="2">
    <source>
        <dbReference type="ARBA" id="ARBA00022692"/>
    </source>
</evidence>
<evidence type="ECO:0000313" key="8">
    <source>
        <dbReference type="Proteomes" id="UP000515561"/>
    </source>
</evidence>
<dbReference type="RefSeq" id="WP_184091905.1">
    <property type="nucleotide sequence ID" value="NZ_AP023367.1"/>
</dbReference>
<protein>
    <submittedName>
        <fullName evidence="7">Multidrug ABC transporter ATP-binding protein</fullName>
    </submittedName>
</protein>
<dbReference type="InterPro" id="IPR039421">
    <property type="entry name" value="Type_1_exporter"/>
</dbReference>
<keyword evidence="5" id="KW-1133">Transmembrane helix</keyword>
<keyword evidence="3" id="KW-0547">Nucleotide-binding</keyword>
<dbReference type="GO" id="GO:0005886">
    <property type="term" value="C:plasma membrane"/>
    <property type="evidence" value="ECO:0007669"/>
    <property type="project" value="UniProtKB-SubCell"/>
</dbReference>
<keyword evidence="4 7" id="KW-0067">ATP-binding</keyword>
<name>A0A6S6RCR6_9FIRM</name>
<keyword evidence="8" id="KW-1185">Reference proteome</keyword>
<dbReference type="InterPro" id="IPR003593">
    <property type="entry name" value="AAA+_ATPase"/>
</dbReference>
<dbReference type="InterPro" id="IPR003439">
    <property type="entry name" value="ABC_transporter-like_ATP-bd"/>
</dbReference>
<dbReference type="InterPro" id="IPR027417">
    <property type="entry name" value="P-loop_NTPase"/>
</dbReference>
<dbReference type="EMBL" id="AP023367">
    <property type="protein sequence ID" value="BCJ96608.1"/>
    <property type="molecule type" value="Genomic_DNA"/>
</dbReference>
<dbReference type="PROSITE" id="PS50929">
    <property type="entry name" value="ABC_TM1F"/>
    <property type="match status" value="1"/>
</dbReference>
<dbReference type="GO" id="GO:0005524">
    <property type="term" value="F:ATP binding"/>
    <property type="evidence" value="ECO:0007669"/>
    <property type="project" value="UniProtKB-KW"/>
</dbReference>
<dbReference type="Proteomes" id="UP000515561">
    <property type="component" value="Chromosome"/>
</dbReference>
<dbReference type="KEGG" id="acel:acsn021_41770"/>
<reference evidence="7 8" key="1">
    <citation type="journal article" date="2016" name="Int. J. Syst. Evol. Microbiol.">
        <title>Descriptions of Anaerotaenia torta gen. nov., sp. nov. and Anaerocolumna cellulosilytica gen. nov., sp. nov. isolated from a methanogenic reactor of cattle waste.</title>
        <authorList>
            <person name="Uek A."/>
            <person name="Ohtaki Y."/>
            <person name="Kaku N."/>
            <person name="Ueki K."/>
        </authorList>
    </citation>
    <scope>NUCLEOTIDE SEQUENCE [LARGE SCALE GENOMIC DNA]</scope>
    <source>
        <strain evidence="7 8">SN021</strain>
    </source>
</reference>
<dbReference type="Pfam" id="PF00664">
    <property type="entry name" value="ABC_membrane"/>
    <property type="match status" value="1"/>
</dbReference>
<dbReference type="SUPFAM" id="SSF52540">
    <property type="entry name" value="P-loop containing nucleoside triphosphate hydrolases"/>
    <property type="match status" value="1"/>
</dbReference>
<dbReference type="Gene3D" id="3.40.50.300">
    <property type="entry name" value="P-loop containing nucleotide triphosphate hydrolases"/>
    <property type="match status" value="1"/>
</dbReference>
<accession>A0A6S6RCR6</accession>
<dbReference type="InterPro" id="IPR036640">
    <property type="entry name" value="ABC1_TM_sf"/>
</dbReference>
<dbReference type="PANTHER" id="PTHR43394:SF1">
    <property type="entry name" value="ATP-BINDING CASSETTE SUB-FAMILY B MEMBER 10, MITOCHONDRIAL"/>
    <property type="match status" value="1"/>
</dbReference>
<dbReference type="Pfam" id="PF00005">
    <property type="entry name" value="ABC_tran"/>
    <property type="match status" value="1"/>
</dbReference>
<dbReference type="SUPFAM" id="SSF90123">
    <property type="entry name" value="ABC transporter transmembrane region"/>
    <property type="match status" value="1"/>
</dbReference>
<dbReference type="CDD" id="cd07346">
    <property type="entry name" value="ABC_6TM_exporters"/>
    <property type="match status" value="1"/>
</dbReference>
<evidence type="ECO:0000256" key="3">
    <source>
        <dbReference type="ARBA" id="ARBA00022741"/>
    </source>
</evidence>
<dbReference type="GO" id="GO:0015421">
    <property type="term" value="F:ABC-type oligopeptide transporter activity"/>
    <property type="evidence" value="ECO:0007669"/>
    <property type="project" value="TreeGrafter"/>
</dbReference>
<evidence type="ECO:0000256" key="5">
    <source>
        <dbReference type="ARBA" id="ARBA00022989"/>
    </source>
</evidence>
<keyword evidence="2" id="KW-0812">Transmembrane</keyword>
<evidence type="ECO:0000256" key="6">
    <source>
        <dbReference type="ARBA" id="ARBA00023136"/>
    </source>
</evidence>
<comment type="subcellular location">
    <subcellularLocation>
        <location evidence="1">Cell membrane</location>
        <topology evidence="1">Multi-pass membrane protein</topology>
    </subcellularLocation>
</comment>
<dbReference type="PROSITE" id="PS50893">
    <property type="entry name" value="ABC_TRANSPORTER_2"/>
    <property type="match status" value="1"/>
</dbReference>
<dbReference type="InterPro" id="IPR011527">
    <property type="entry name" value="ABC1_TM_dom"/>
</dbReference>
<dbReference type="PANTHER" id="PTHR43394">
    <property type="entry name" value="ATP-DEPENDENT PERMEASE MDL1, MITOCHONDRIAL"/>
    <property type="match status" value="1"/>
</dbReference>
<sequence>MKRNLSTVFWLSVWVKKYFWSLITLIVIGSVLSLLRVALAVLSKALIDGAVEGVWQQAVKACLSFVLVIVAQIILKGISTMLSVNTLENMSNQMRNKLFHRLSHMRWLDYTAYHTGDLMTRITSDVNIAAGGLVRAVPEVIALTTGVLAAVITLLIYDPVMAAYALLLGPAAMLAGYIFGSRFIVIHEKAQEAESNYRSYIQESLEHILIQKTFCREEAMEQNLSRLQETKKKLVLKKSLASQITSTLVTGGFWICYLLVFGWGAYKLYKGLISFGTLTVFIQLVAQVQSPFMELAGTLPQAMSTFSSARRLLKLEGEESEKQYLKEVKLDFSSIHLEGIHFSYKYEAPVLQELFFQIQKGEVIGLIGASGEGKTTLIHILMQLIEPQKGKMFIQYRQEVWQTEASLRNLIAYVPQGNTLFSGSIAENLRIGDPDATKAEMLMVLKTADAMDFISKLEKGIDTIIGERGIGLSEGQAQRIAIARALIKKAPILVLDEATSALDTETEERVLRAISNQYKGITCIIITHRLTLLQFCDRILELNKGRLYEKSEISSTYVSEALGG</sequence>
<dbReference type="AlphaFoldDB" id="A0A6S6RCR6"/>
<dbReference type="SMART" id="SM00382">
    <property type="entry name" value="AAA"/>
    <property type="match status" value="1"/>
</dbReference>
<dbReference type="GO" id="GO:0016887">
    <property type="term" value="F:ATP hydrolysis activity"/>
    <property type="evidence" value="ECO:0007669"/>
    <property type="project" value="InterPro"/>
</dbReference>
<proteinExistence type="predicted"/>
<gene>
    <name evidence="7" type="ORF">acsn021_41770</name>
</gene>
<organism evidence="7 8">
    <name type="scientific">Anaerocolumna cellulosilytica</name>
    <dbReference type="NCBI Taxonomy" id="433286"/>
    <lineage>
        <taxon>Bacteria</taxon>
        <taxon>Bacillati</taxon>
        <taxon>Bacillota</taxon>
        <taxon>Clostridia</taxon>
        <taxon>Lachnospirales</taxon>
        <taxon>Lachnospiraceae</taxon>
        <taxon>Anaerocolumna</taxon>
    </lineage>
</organism>
<evidence type="ECO:0000256" key="1">
    <source>
        <dbReference type="ARBA" id="ARBA00004651"/>
    </source>
</evidence>